<evidence type="ECO:0000313" key="2">
    <source>
        <dbReference type="EMBL" id="TWT98380.1"/>
    </source>
</evidence>
<accession>A0A5C6AG02</accession>
<protein>
    <submittedName>
        <fullName evidence="2">Uncharacterized protein</fullName>
    </submittedName>
</protein>
<evidence type="ECO:0000256" key="1">
    <source>
        <dbReference type="SAM" id="MobiDB-lite"/>
    </source>
</evidence>
<comment type="caution">
    <text evidence="2">The sequence shown here is derived from an EMBL/GenBank/DDBJ whole genome shotgun (WGS) entry which is preliminary data.</text>
</comment>
<keyword evidence="3" id="KW-1185">Reference proteome</keyword>
<sequence length="41" mass="4511">MRHGYNIVKPPEETGGKQGKQTVTYTKETPAYSPKPAIGCF</sequence>
<reference evidence="2 3" key="1">
    <citation type="submission" date="2019-02" db="EMBL/GenBank/DDBJ databases">
        <title>Deep-cultivation of Planctomycetes and their phenomic and genomic characterization uncovers novel biology.</title>
        <authorList>
            <person name="Wiegand S."/>
            <person name="Jogler M."/>
            <person name="Boedeker C."/>
            <person name="Pinto D."/>
            <person name="Vollmers J."/>
            <person name="Rivas-Marin E."/>
            <person name="Kohn T."/>
            <person name="Peeters S.H."/>
            <person name="Heuer A."/>
            <person name="Rast P."/>
            <person name="Oberbeckmann S."/>
            <person name="Bunk B."/>
            <person name="Jeske O."/>
            <person name="Meyerdierks A."/>
            <person name="Storesund J.E."/>
            <person name="Kallscheuer N."/>
            <person name="Luecker S."/>
            <person name="Lage O.M."/>
            <person name="Pohl T."/>
            <person name="Merkel B.J."/>
            <person name="Hornburger P."/>
            <person name="Mueller R.-W."/>
            <person name="Bruemmer F."/>
            <person name="Labrenz M."/>
            <person name="Spormann A.M."/>
            <person name="Op Den Camp H."/>
            <person name="Overmann J."/>
            <person name="Amann R."/>
            <person name="Jetten M.S.M."/>
            <person name="Mascher T."/>
            <person name="Medema M.H."/>
            <person name="Devos D.P."/>
            <person name="Kaster A.-K."/>
            <person name="Ovreas L."/>
            <person name="Rohde M."/>
            <person name="Galperin M.Y."/>
            <person name="Jogler C."/>
        </authorList>
    </citation>
    <scope>NUCLEOTIDE SEQUENCE [LARGE SCALE GENOMIC DNA]</scope>
    <source>
        <strain evidence="2 3">Pla52n</strain>
    </source>
</reference>
<dbReference type="AlphaFoldDB" id="A0A5C6AG02"/>
<evidence type="ECO:0000313" key="3">
    <source>
        <dbReference type="Proteomes" id="UP000320176"/>
    </source>
</evidence>
<proteinExistence type="predicted"/>
<feature type="region of interest" description="Disordered" evidence="1">
    <location>
        <begin position="1"/>
        <end position="21"/>
    </location>
</feature>
<gene>
    <name evidence="2" type="ORF">Pla52n_48930</name>
</gene>
<organism evidence="2 3">
    <name type="scientific">Stieleria varia</name>
    <dbReference type="NCBI Taxonomy" id="2528005"/>
    <lineage>
        <taxon>Bacteria</taxon>
        <taxon>Pseudomonadati</taxon>
        <taxon>Planctomycetota</taxon>
        <taxon>Planctomycetia</taxon>
        <taxon>Pirellulales</taxon>
        <taxon>Pirellulaceae</taxon>
        <taxon>Stieleria</taxon>
    </lineage>
</organism>
<dbReference type="EMBL" id="SJPN01000006">
    <property type="protein sequence ID" value="TWT98380.1"/>
    <property type="molecule type" value="Genomic_DNA"/>
</dbReference>
<dbReference type="Proteomes" id="UP000320176">
    <property type="component" value="Unassembled WGS sequence"/>
</dbReference>
<name>A0A5C6AG02_9BACT</name>